<dbReference type="GO" id="GO:0003723">
    <property type="term" value="F:RNA binding"/>
    <property type="evidence" value="ECO:0007669"/>
    <property type="project" value="TreeGrafter"/>
</dbReference>
<feature type="region of interest" description="Disordered" evidence="2">
    <location>
        <begin position="397"/>
        <end position="426"/>
    </location>
</feature>
<name>A0A6P6DJK4_OCTDE</name>
<sequence length="924" mass="102211">MAALHSDSEEDLVSYGTGLEPLEEGERPKKPVPLQDQTVRDEKGRYKRFHGAFSGGFSAGYFNTVGSKEGWTPSTYVSSRQNRADRSVVGPEDFMDEEDLSEFGIAPKAIVTTDDFASKTKDKIQEKARQLAAATAPIPGATLLDDFITPSKLSVGFELLRKMGWKEGQGIGPRTKRRPRRQKPDPGVKIYGCALPPGGSEESEGEEDEYLPDNVTFAPKDVTPVDFTPKDNVHGLAYKGLDPHQALFGTSAEHVNLFSGGPEGASNLLGEAGLHKGRKLGISGQAFGVGALEEEDEDIYATETLSRYDTVLKDEEPGDGLYGWTAPRQYRSQKESEKDLRYIGKILDGFSLASKPLSSKKIYPPPELPRDYRPVHYFRPVVAATSENSHLLQVLSESAGKAAQEPATHSRHQLNASKRGELLGETPVQGSATSVLEFLSQKDRERIKEVKQATDLKAAQLQARALAQSVASSRAGPSAPDLGHSSWHAALGGMTSPARASNFRPFAKDPEKQKRYEEFLAHMRKGQKDALERCLDPSMTEWERSREREEFARAAQLYTSSHTTLSSRFTHAEEEEDSEQVEVPRDQESDVSDKQSAVKMKMFGKLTRDTFEWHPDKLLCRRFNVPDPYPGSTLVGLPRVKRDKYSVFNFLTLPEPTSSPTAPASRDKAPQPRESRKPSRWDTSQHEKKEDSISEFLSLARSKVGPPKQESSPVVTKEDARAADSLSEKAADRGVDPQSEGEGGRPSMDLFKAIFASSSESSSEEEEEQDDSEDEQARPEEATFQGSQDSDALGEAASVAHAAEPVPAPSKSAPAPPFPIQKMQLDEPEEFGPRLPPVFCPNARQKPEAPQKEKCKKNKEKHKTKKDHKRKKEKKKKHRKHKHKGKQRTKKSEKSSSSESTDSLDSQSDGEGAPDLSPQELLRR</sequence>
<dbReference type="InParanoid" id="A0A6P6DJK4"/>
<feature type="region of interest" description="Disordered" evidence="2">
    <location>
        <begin position="652"/>
        <end position="924"/>
    </location>
</feature>
<evidence type="ECO:0000313" key="4">
    <source>
        <dbReference type="Proteomes" id="UP000515203"/>
    </source>
</evidence>
<accession>A0A6P6DJK4</accession>
<dbReference type="InterPro" id="IPR011666">
    <property type="entry name" value="DUF1604"/>
</dbReference>
<evidence type="ECO:0000256" key="2">
    <source>
        <dbReference type="SAM" id="MobiDB-lite"/>
    </source>
</evidence>
<gene>
    <name evidence="5" type="primary">Gpatch1</name>
</gene>
<dbReference type="Pfam" id="PF01585">
    <property type="entry name" value="G-patch"/>
    <property type="match status" value="1"/>
</dbReference>
<organism evidence="4 5">
    <name type="scientific">Octodon degus</name>
    <name type="common">Degu</name>
    <name type="synonym">Sciurus degus</name>
    <dbReference type="NCBI Taxonomy" id="10160"/>
    <lineage>
        <taxon>Eukaryota</taxon>
        <taxon>Metazoa</taxon>
        <taxon>Chordata</taxon>
        <taxon>Craniata</taxon>
        <taxon>Vertebrata</taxon>
        <taxon>Euteleostomi</taxon>
        <taxon>Mammalia</taxon>
        <taxon>Eutheria</taxon>
        <taxon>Euarchontoglires</taxon>
        <taxon>Glires</taxon>
        <taxon>Rodentia</taxon>
        <taxon>Hystricomorpha</taxon>
        <taxon>Octodontidae</taxon>
        <taxon>Octodon</taxon>
    </lineage>
</organism>
<dbReference type="RefSeq" id="XP_023560244.1">
    <property type="nucleotide sequence ID" value="XM_023704476.1"/>
</dbReference>
<dbReference type="Pfam" id="PF26093">
    <property type="entry name" value="HTH_TGH"/>
    <property type="match status" value="1"/>
</dbReference>
<feature type="compositionally biased region" description="Low complexity" evidence="2">
    <location>
        <begin position="802"/>
        <end position="813"/>
    </location>
</feature>
<feature type="compositionally biased region" description="Basic and acidic residues" evidence="2">
    <location>
        <begin position="716"/>
        <end position="735"/>
    </location>
</feature>
<comment type="similarity">
    <text evidence="1">Belongs to the GPATCH1 family.</text>
</comment>
<dbReference type="Proteomes" id="UP000515203">
    <property type="component" value="Unplaced"/>
</dbReference>
<dbReference type="GO" id="GO:0005634">
    <property type="term" value="C:nucleus"/>
    <property type="evidence" value="ECO:0007669"/>
    <property type="project" value="TreeGrafter"/>
</dbReference>
<dbReference type="GO" id="GO:0006397">
    <property type="term" value="P:mRNA processing"/>
    <property type="evidence" value="ECO:0007669"/>
    <property type="project" value="InterPro"/>
</dbReference>
<dbReference type="InterPro" id="IPR000467">
    <property type="entry name" value="G_patch_dom"/>
</dbReference>
<feature type="compositionally biased region" description="Low complexity" evidence="2">
    <location>
        <begin position="897"/>
        <end position="909"/>
    </location>
</feature>
<feature type="region of interest" description="Disordered" evidence="2">
    <location>
        <begin position="168"/>
        <end position="210"/>
    </location>
</feature>
<feature type="region of interest" description="Disordered" evidence="2">
    <location>
        <begin position="564"/>
        <end position="597"/>
    </location>
</feature>
<dbReference type="PANTHER" id="PTHR13384">
    <property type="entry name" value="G PATCH DOMAIN-CONTAINING PROTEIN 1"/>
    <property type="match status" value="1"/>
</dbReference>
<dbReference type="OrthoDB" id="20507at2759"/>
<evidence type="ECO:0000259" key="3">
    <source>
        <dbReference type="PROSITE" id="PS50174"/>
    </source>
</evidence>
<feature type="region of interest" description="Disordered" evidence="2">
    <location>
        <begin position="1"/>
        <end position="41"/>
    </location>
</feature>
<keyword evidence="4" id="KW-1185">Reference proteome</keyword>
<proteinExistence type="inferred from homology"/>
<dbReference type="PANTHER" id="PTHR13384:SF19">
    <property type="entry name" value="G PATCH DOMAIN-CONTAINING PROTEIN 1"/>
    <property type="match status" value="1"/>
</dbReference>
<feature type="compositionally biased region" description="Basic residues" evidence="2">
    <location>
        <begin position="854"/>
        <end position="889"/>
    </location>
</feature>
<protein>
    <submittedName>
        <fullName evidence="5">G patch domain-containing protein 1</fullName>
    </submittedName>
</protein>
<feature type="domain" description="G-patch" evidence="3">
    <location>
        <begin position="152"/>
        <end position="172"/>
    </location>
</feature>
<reference evidence="5" key="1">
    <citation type="submission" date="2025-08" db="UniProtKB">
        <authorList>
            <consortium name="RefSeq"/>
        </authorList>
    </citation>
    <scope>IDENTIFICATION</scope>
</reference>
<feature type="compositionally biased region" description="Acidic residues" evidence="2">
    <location>
        <begin position="762"/>
        <end position="774"/>
    </location>
</feature>
<dbReference type="CTD" id="55094"/>
<dbReference type="PROSITE" id="PS50174">
    <property type="entry name" value="G_PATCH"/>
    <property type="match status" value="1"/>
</dbReference>
<feature type="compositionally biased region" description="Basic and acidic residues" evidence="2">
    <location>
        <begin position="665"/>
        <end position="692"/>
    </location>
</feature>
<dbReference type="FunCoup" id="A0A6P6DJK4">
    <property type="interactions" value="1956"/>
</dbReference>
<dbReference type="GeneID" id="101587785"/>
<dbReference type="AlphaFoldDB" id="A0A6P6DJK4"/>
<evidence type="ECO:0000256" key="1">
    <source>
        <dbReference type="ARBA" id="ARBA00008600"/>
    </source>
</evidence>
<feature type="compositionally biased region" description="Basic and acidic residues" evidence="2">
    <location>
        <begin position="582"/>
        <end position="593"/>
    </location>
</feature>
<feature type="compositionally biased region" description="Acidic residues" evidence="2">
    <location>
        <begin position="201"/>
        <end position="210"/>
    </location>
</feature>
<dbReference type="Pfam" id="PF07713">
    <property type="entry name" value="DUF1604"/>
    <property type="match status" value="1"/>
</dbReference>
<evidence type="ECO:0000313" key="5">
    <source>
        <dbReference type="RefSeq" id="XP_023560244.1"/>
    </source>
</evidence>